<dbReference type="PANTHER" id="PTHR10492">
    <property type="match status" value="1"/>
</dbReference>
<protein>
    <submittedName>
        <fullName evidence="2">Uncharacterized protein LOC106461192</fullName>
    </submittedName>
</protein>
<organism evidence="1 2">
    <name type="scientific">Limulus polyphemus</name>
    <name type="common">Atlantic horseshoe crab</name>
    <dbReference type="NCBI Taxonomy" id="6850"/>
    <lineage>
        <taxon>Eukaryota</taxon>
        <taxon>Metazoa</taxon>
        <taxon>Ecdysozoa</taxon>
        <taxon>Arthropoda</taxon>
        <taxon>Chelicerata</taxon>
        <taxon>Merostomata</taxon>
        <taxon>Xiphosura</taxon>
        <taxon>Limulidae</taxon>
        <taxon>Limulus</taxon>
    </lineage>
</organism>
<dbReference type="GeneID" id="106461192"/>
<evidence type="ECO:0000313" key="2">
    <source>
        <dbReference type="RefSeq" id="XP_013776442.1"/>
    </source>
</evidence>
<gene>
    <name evidence="2" type="primary">LOC106461192</name>
</gene>
<dbReference type="PANTHER" id="PTHR10492:SF57">
    <property type="entry name" value="ATP-DEPENDENT DNA HELICASE"/>
    <property type="match status" value="1"/>
</dbReference>
<dbReference type="Proteomes" id="UP000694941">
    <property type="component" value="Unplaced"/>
</dbReference>
<name>A0ABM1B7M3_LIMPO</name>
<accession>A0ABM1B7M3</accession>
<proteinExistence type="predicted"/>
<dbReference type="RefSeq" id="XP_013776442.1">
    <property type="nucleotide sequence ID" value="XM_013920988.1"/>
</dbReference>
<evidence type="ECO:0000313" key="1">
    <source>
        <dbReference type="Proteomes" id="UP000694941"/>
    </source>
</evidence>
<sequence length="153" mass="17438">MLLHELKGPRSFEVLRTVDGHVCATFREACCKRGMLEDDIQWDATLGEAVIYQSAKRLRDLFAILLKTCDVGSSLELWNKYKDDLPQKYKHQAQLINPHIDLVHTDEIYNRALIDIEDKIASMDGPQLPLFGLPQTNITEVNSLATELIRETS</sequence>
<keyword evidence="1" id="KW-1185">Reference proteome</keyword>
<reference evidence="2" key="1">
    <citation type="submission" date="2025-08" db="UniProtKB">
        <authorList>
            <consortium name="RefSeq"/>
        </authorList>
    </citation>
    <scope>IDENTIFICATION</scope>
    <source>
        <tissue evidence="2">Muscle</tissue>
    </source>
</reference>